<keyword evidence="2" id="KW-0472">Membrane</keyword>
<dbReference type="RefSeq" id="WP_082015409.1">
    <property type="nucleotide sequence ID" value="NZ_BBPN01000034.1"/>
</dbReference>
<feature type="transmembrane region" description="Helical" evidence="2">
    <location>
        <begin position="131"/>
        <end position="160"/>
    </location>
</feature>
<dbReference type="Pfam" id="PF01757">
    <property type="entry name" value="Acyl_transf_3"/>
    <property type="match status" value="1"/>
</dbReference>
<dbReference type="AlphaFoldDB" id="A0A1H7JN74"/>
<keyword evidence="5" id="KW-1185">Reference proteome</keyword>
<dbReference type="GO" id="GO:0016787">
    <property type="term" value="F:hydrolase activity"/>
    <property type="evidence" value="ECO:0007669"/>
    <property type="project" value="UniProtKB-KW"/>
</dbReference>
<dbReference type="eggNOG" id="COG1835">
    <property type="taxonomic scope" value="Bacteria"/>
</dbReference>
<evidence type="ECO:0000313" key="4">
    <source>
        <dbReference type="EMBL" id="SEK76099.1"/>
    </source>
</evidence>
<keyword evidence="4" id="KW-0808">Transferase</keyword>
<feature type="region of interest" description="Disordered" evidence="1">
    <location>
        <begin position="1"/>
        <end position="36"/>
    </location>
</feature>
<dbReference type="EMBL" id="FOAZ01000003">
    <property type="protein sequence ID" value="SEK76099.1"/>
    <property type="molecule type" value="Genomic_DNA"/>
</dbReference>
<reference evidence="5" key="1">
    <citation type="submission" date="2016-10" db="EMBL/GenBank/DDBJ databases">
        <authorList>
            <person name="Varghese N."/>
        </authorList>
    </citation>
    <scope>NUCLEOTIDE SEQUENCE [LARGE SCALE GENOMIC DNA]</scope>
    <source>
        <strain evidence="5">DSM 45096 / BCRC 16803 / CGMCC 4.1857 / CIP 109030 / JCM 12277 / KCTC 19219 / NBRC 100920 / 33214</strain>
    </source>
</reference>
<name>A0A1H7JN74_STRJI</name>
<keyword evidence="2" id="KW-0812">Transmembrane</keyword>
<feature type="transmembrane region" description="Helical" evidence="2">
    <location>
        <begin position="364"/>
        <end position="386"/>
    </location>
</feature>
<organism evidence="4 5">
    <name type="scientific">Streptacidiphilus jiangxiensis</name>
    <dbReference type="NCBI Taxonomy" id="235985"/>
    <lineage>
        <taxon>Bacteria</taxon>
        <taxon>Bacillati</taxon>
        <taxon>Actinomycetota</taxon>
        <taxon>Actinomycetes</taxon>
        <taxon>Kitasatosporales</taxon>
        <taxon>Streptomycetaceae</taxon>
        <taxon>Streptacidiphilus</taxon>
    </lineage>
</organism>
<dbReference type="PANTHER" id="PTHR23028:SF53">
    <property type="entry name" value="ACYL_TRANSF_3 DOMAIN-CONTAINING PROTEIN"/>
    <property type="match status" value="1"/>
</dbReference>
<feature type="transmembrane region" description="Helical" evidence="2">
    <location>
        <begin position="200"/>
        <end position="223"/>
    </location>
</feature>
<feature type="transmembrane region" description="Helical" evidence="2">
    <location>
        <begin position="292"/>
        <end position="315"/>
    </location>
</feature>
<feature type="transmembrane region" description="Helical" evidence="2">
    <location>
        <begin position="327"/>
        <end position="349"/>
    </location>
</feature>
<dbReference type="GO" id="GO:0016020">
    <property type="term" value="C:membrane"/>
    <property type="evidence" value="ECO:0007669"/>
    <property type="project" value="TreeGrafter"/>
</dbReference>
<feature type="transmembrane region" description="Helical" evidence="2">
    <location>
        <begin position="172"/>
        <end position="193"/>
    </location>
</feature>
<dbReference type="InterPro" id="IPR050879">
    <property type="entry name" value="Acyltransferase_3"/>
</dbReference>
<evidence type="ECO:0000313" key="5">
    <source>
        <dbReference type="Proteomes" id="UP000183015"/>
    </source>
</evidence>
<dbReference type="GO" id="GO:0000271">
    <property type="term" value="P:polysaccharide biosynthetic process"/>
    <property type="evidence" value="ECO:0007669"/>
    <property type="project" value="TreeGrafter"/>
</dbReference>
<feature type="domain" description="Acyltransferase 3" evidence="3">
    <location>
        <begin position="48"/>
        <end position="377"/>
    </location>
</feature>
<feature type="transmembrane region" description="Helical" evidence="2">
    <location>
        <begin position="243"/>
        <end position="263"/>
    </location>
</feature>
<gene>
    <name evidence="4" type="ORF">SAMN05414137_103380</name>
</gene>
<dbReference type="OrthoDB" id="9796461at2"/>
<accession>A0A1H7JN74</accession>
<dbReference type="PANTHER" id="PTHR23028">
    <property type="entry name" value="ACETYLTRANSFERASE"/>
    <property type="match status" value="1"/>
</dbReference>
<feature type="transmembrane region" description="Helical" evidence="2">
    <location>
        <begin position="52"/>
        <end position="70"/>
    </location>
</feature>
<keyword evidence="4" id="KW-0378">Hydrolase</keyword>
<keyword evidence="2" id="KW-1133">Transmembrane helix</keyword>
<evidence type="ECO:0000259" key="3">
    <source>
        <dbReference type="Pfam" id="PF01757"/>
    </source>
</evidence>
<feature type="transmembrane region" description="Helical" evidence="2">
    <location>
        <begin position="90"/>
        <end position="110"/>
    </location>
</feature>
<proteinExistence type="predicted"/>
<dbReference type="Proteomes" id="UP000183015">
    <property type="component" value="Unassembled WGS sequence"/>
</dbReference>
<evidence type="ECO:0000256" key="1">
    <source>
        <dbReference type="SAM" id="MobiDB-lite"/>
    </source>
</evidence>
<evidence type="ECO:0000256" key="2">
    <source>
        <dbReference type="SAM" id="Phobius"/>
    </source>
</evidence>
<dbReference type="STRING" id="235985.SAMN05414137_103380"/>
<protein>
    <submittedName>
        <fullName evidence="4">Peptidoglycan/LPS O-acetylase OafA/YrhL, contains acyltransferase and SGNH-hydrolase domains</fullName>
    </submittedName>
</protein>
<dbReference type="GO" id="GO:0016747">
    <property type="term" value="F:acyltransferase activity, transferring groups other than amino-acyl groups"/>
    <property type="evidence" value="ECO:0007669"/>
    <property type="project" value="InterPro"/>
</dbReference>
<keyword evidence="4" id="KW-0012">Acyltransferase</keyword>
<feature type="transmembrane region" description="Helical" evidence="2">
    <location>
        <begin position="268"/>
        <end position="286"/>
    </location>
</feature>
<dbReference type="InterPro" id="IPR002656">
    <property type="entry name" value="Acyl_transf_3_dom"/>
</dbReference>
<sequence>MSTTEQHTGFPRSGSLEADGPVEVGTVPRRPGAAVGRDRAAAPGRLDALTGIRFVAAFSVFMFHVSLVVFDPFANTSVRGVFSDMFANGGWVGVSLFFVLSGFVLTWTAGPRVPVLAFWRKRLLKVYPTHAAAWAITMIAVPGTGVAVALANLALVHTWIPDHSFFMSVNSPSWSLCSELLFYLLFPFFLPLVRRIPRRMLLGALVALVLSTLLVQLVAQALPSKPLAPEGYPISVSRYWLEYYFPVFRLPEFLVGMVVCRLVRETRLLKINVGLAALLALGGYVLDSFVPFDLSLVTVELLPIALLVGALANAEQGRSTRLLRSRLFQWLGNVSFGFYMAQAPVVIYLRLTVMHHQLYGVGEALAVTAGLFVTTLALGAFLHHCIEMPVMNRWARSRKALRTKGATS</sequence>